<dbReference type="NCBIfam" id="TIGR00043">
    <property type="entry name" value="rRNA maturation RNase YbeY"/>
    <property type="match status" value="1"/>
</dbReference>
<dbReference type="SUPFAM" id="SSF56784">
    <property type="entry name" value="HAD-like"/>
    <property type="match status" value="1"/>
</dbReference>
<dbReference type="SUPFAM" id="SSF55486">
    <property type="entry name" value="Metalloproteases ('zincins'), catalytic domain"/>
    <property type="match status" value="1"/>
</dbReference>
<dbReference type="GO" id="GO:0004222">
    <property type="term" value="F:metalloendopeptidase activity"/>
    <property type="evidence" value="ECO:0007669"/>
    <property type="project" value="InterPro"/>
</dbReference>
<protein>
    <recommendedName>
        <fullName evidence="10">Haloacid dehalogenase-like hydrolase</fullName>
    </recommendedName>
</protein>
<dbReference type="NCBIfam" id="TIGR00099">
    <property type="entry name" value="Cof-subfamily"/>
    <property type="match status" value="1"/>
</dbReference>
<dbReference type="GO" id="GO:0004519">
    <property type="term" value="F:endonuclease activity"/>
    <property type="evidence" value="ECO:0007669"/>
    <property type="project" value="UniProtKB-KW"/>
</dbReference>
<comment type="similarity">
    <text evidence="2">Belongs to the endoribonuclease YbeY family.</text>
</comment>
<evidence type="ECO:0000256" key="6">
    <source>
        <dbReference type="ARBA" id="ARBA00022801"/>
    </source>
</evidence>
<evidence type="ECO:0000313" key="8">
    <source>
        <dbReference type="EMBL" id="KAK9794386.1"/>
    </source>
</evidence>
<dbReference type="InterPro" id="IPR036412">
    <property type="entry name" value="HAD-like_sf"/>
</dbReference>
<keyword evidence="3" id="KW-0540">Nuclease</keyword>
<dbReference type="Pfam" id="PF08282">
    <property type="entry name" value="Hydrolase_3"/>
    <property type="match status" value="1"/>
</dbReference>
<comment type="cofactor">
    <cofactor evidence="1">
        <name>Zn(2+)</name>
        <dbReference type="ChEBI" id="CHEBI:29105"/>
    </cofactor>
</comment>
<dbReference type="InterPro" id="IPR023091">
    <property type="entry name" value="MetalPrtase_cat_dom_sf_prd"/>
</dbReference>
<dbReference type="Gene3D" id="3.30.1240.10">
    <property type="match status" value="1"/>
</dbReference>
<dbReference type="HAMAP" id="MF_00009">
    <property type="entry name" value="Endoribonucl_YbeY"/>
    <property type="match status" value="1"/>
</dbReference>
<dbReference type="SFLD" id="SFLDG01140">
    <property type="entry name" value="C2.B:_Phosphomannomutase_and_P"/>
    <property type="match status" value="1"/>
</dbReference>
<comment type="caution">
    <text evidence="8">The sequence shown here is derived from an EMBL/GenBank/DDBJ whole genome shotgun (WGS) entry which is preliminary data.</text>
</comment>
<dbReference type="InterPro" id="IPR023214">
    <property type="entry name" value="HAD_sf"/>
</dbReference>
<keyword evidence="7" id="KW-0862">Zinc</keyword>
<dbReference type="PANTHER" id="PTHR46986">
    <property type="entry name" value="ENDORIBONUCLEASE YBEY, CHLOROPLASTIC"/>
    <property type="match status" value="1"/>
</dbReference>
<keyword evidence="4" id="KW-0479">Metal-binding</keyword>
<dbReference type="AlphaFoldDB" id="A0AAW1NTU1"/>
<sequence>MLSRLHVNKTRVLAAAFARTVSEGTGCHHTCQFARRLSQLSTCRGRLISCPIPASFTRTVSRGLQLTTTRLYARTKRRASPVLERPHEIRVDVALEGTASSTLPCNEQSTFAEQLEREFKHALDITLQQVAPPASSRVKRTELSVVLTDDTYIADLNLEWRGKAGSTDVLSFPMGNMPPGMPVRMLGDVIISLPTAQRQADERGHDLKDEVRILLLHGDHAAAGLEGPWSDSSRRGRFTKHAQARGSVQSAPEPGGIKLICLDMDGTLLDSNSKVLPSSIEAIRAALSRGVKVCLATGKARPAAFEALKPVGLAGPGQLATYDGPGIFLQGLAVYGGRGQLLPGKTLPPAVVEAGFKYSMEAGIPLSAFLGDECVTLQHAPELQELHERYYEPLTAVQPSLEAILQGPPVKKLLFMTDADVITKQVIPHWQKVAGELGAQATQAVPTMLELVPTGVDKWVGLQQLLRDLGIAREATMGVGDGGNDLTMVQHAGVGVAMGNAVAEVKAVATAVVADNDSDGVAQAIERFCLSA</sequence>
<evidence type="ECO:0000313" key="9">
    <source>
        <dbReference type="Proteomes" id="UP001465755"/>
    </source>
</evidence>
<keyword evidence="9" id="KW-1185">Reference proteome</keyword>
<reference evidence="8 9" key="1">
    <citation type="journal article" date="2024" name="Nat. Commun.">
        <title>Phylogenomics reveals the evolutionary origins of lichenization in chlorophyte algae.</title>
        <authorList>
            <person name="Puginier C."/>
            <person name="Libourel C."/>
            <person name="Otte J."/>
            <person name="Skaloud P."/>
            <person name="Haon M."/>
            <person name="Grisel S."/>
            <person name="Petersen M."/>
            <person name="Berrin J.G."/>
            <person name="Delaux P.M."/>
            <person name="Dal Grande F."/>
            <person name="Keller J."/>
        </authorList>
    </citation>
    <scope>NUCLEOTIDE SEQUENCE [LARGE SCALE GENOMIC DNA]</scope>
    <source>
        <strain evidence="8 9">SAG 2036</strain>
    </source>
</reference>
<keyword evidence="5" id="KW-0255">Endonuclease</keyword>
<gene>
    <name evidence="8" type="ORF">WJX73_003896</name>
</gene>
<evidence type="ECO:0000256" key="2">
    <source>
        <dbReference type="ARBA" id="ARBA00010875"/>
    </source>
</evidence>
<evidence type="ECO:0000256" key="5">
    <source>
        <dbReference type="ARBA" id="ARBA00022759"/>
    </source>
</evidence>
<organism evidence="8 9">
    <name type="scientific">Symbiochloris irregularis</name>
    <dbReference type="NCBI Taxonomy" id="706552"/>
    <lineage>
        <taxon>Eukaryota</taxon>
        <taxon>Viridiplantae</taxon>
        <taxon>Chlorophyta</taxon>
        <taxon>core chlorophytes</taxon>
        <taxon>Trebouxiophyceae</taxon>
        <taxon>Trebouxiales</taxon>
        <taxon>Trebouxiaceae</taxon>
        <taxon>Symbiochloris</taxon>
    </lineage>
</organism>
<evidence type="ECO:0000256" key="3">
    <source>
        <dbReference type="ARBA" id="ARBA00022722"/>
    </source>
</evidence>
<evidence type="ECO:0000256" key="1">
    <source>
        <dbReference type="ARBA" id="ARBA00001947"/>
    </source>
</evidence>
<dbReference type="InterPro" id="IPR002036">
    <property type="entry name" value="YbeY"/>
</dbReference>
<dbReference type="PANTHER" id="PTHR46986:SF1">
    <property type="entry name" value="ENDORIBONUCLEASE YBEY, CHLOROPLASTIC"/>
    <property type="match status" value="1"/>
</dbReference>
<proteinExistence type="inferred from homology"/>
<evidence type="ECO:0008006" key="10">
    <source>
        <dbReference type="Google" id="ProtNLM"/>
    </source>
</evidence>
<dbReference type="GO" id="GO:0006364">
    <property type="term" value="P:rRNA processing"/>
    <property type="evidence" value="ECO:0007669"/>
    <property type="project" value="InterPro"/>
</dbReference>
<dbReference type="SFLD" id="SFLDS00003">
    <property type="entry name" value="Haloacid_Dehalogenase"/>
    <property type="match status" value="1"/>
</dbReference>
<name>A0AAW1NTU1_9CHLO</name>
<evidence type="ECO:0000256" key="7">
    <source>
        <dbReference type="ARBA" id="ARBA00022833"/>
    </source>
</evidence>
<evidence type="ECO:0000256" key="4">
    <source>
        <dbReference type="ARBA" id="ARBA00022723"/>
    </source>
</evidence>
<dbReference type="Pfam" id="PF02130">
    <property type="entry name" value="YbeY"/>
    <property type="match status" value="1"/>
</dbReference>
<dbReference type="EMBL" id="JALJOQ010000138">
    <property type="protein sequence ID" value="KAK9794386.1"/>
    <property type="molecule type" value="Genomic_DNA"/>
</dbReference>
<accession>A0AAW1NTU1</accession>
<dbReference type="GO" id="GO:0046872">
    <property type="term" value="F:metal ion binding"/>
    <property type="evidence" value="ECO:0007669"/>
    <property type="project" value="UniProtKB-KW"/>
</dbReference>
<dbReference type="Gene3D" id="3.40.390.30">
    <property type="entry name" value="Metalloproteases ('zincins'), catalytic domain"/>
    <property type="match status" value="1"/>
</dbReference>
<dbReference type="Proteomes" id="UP001465755">
    <property type="component" value="Unassembled WGS sequence"/>
</dbReference>
<dbReference type="InterPro" id="IPR000150">
    <property type="entry name" value="Cof"/>
</dbReference>
<keyword evidence="6" id="KW-0378">Hydrolase</keyword>
<dbReference type="Gene3D" id="3.40.50.1000">
    <property type="entry name" value="HAD superfamily/HAD-like"/>
    <property type="match status" value="1"/>
</dbReference>